<dbReference type="PANTHER" id="PTHR24361">
    <property type="entry name" value="MITOGEN-ACTIVATED KINASE KINASE KINASE"/>
    <property type="match status" value="1"/>
</dbReference>
<dbReference type="InterPro" id="IPR011009">
    <property type="entry name" value="Kinase-like_dom_sf"/>
</dbReference>
<dbReference type="SMART" id="SM00220">
    <property type="entry name" value="S_TKc"/>
    <property type="match status" value="1"/>
</dbReference>
<feature type="domain" description="Protein kinase" evidence="2">
    <location>
        <begin position="55"/>
        <end position="328"/>
    </location>
</feature>
<gene>
    <name evidence="3" type="ORF">VC83_04181</name>
</gene>
<dbReference type="InterPro" id="IPR000719">
    <property type="entry name" value="Prot_kinase_dom"/>
</dbReference>
<evidence type="ECO:0000256" key="1">
    <source>
        <dbReference type="SAM" id="MobiDB-lite"/>
    </source>
</evidence>
<name>A0A177AAR6_9PEZI</name>
<dbReference type="VEuPathDB" id="FungiDB:GMDG_03197"/>
<dbReference type="Pfam" id="PF00069">
    <property type="entry name" value="Pkinase"/>
    <property type="match status" value="1"/>
</dbReference>
<dbReference type="Gene3D" id="1.10.510.10">
    <property type="entry name" value="Transferase(Phosphotransferase) domain 1"/>
    <property type="match status" value="1"/>
</dbReference>
<dbReference type="RefSeq" id="XP_024324522.1">
    <property type="nucleotide sequence ID" value="XM_024467816.1"/>
</dbReference>
<dbReference type="EMBL" id="KV441394">
    <property type="protein sequence ID" value="OAF59238.1"/>
    <property type="molecule type" value="Genomic_DNA"/>
</dbReference>
<organism evidence="3">
    <name type="scientific">Pseudogymnoascus destructans</name>
    <dbReference type="NCBI Taxonomy" id="655981"/>
    <lineage>
        <taxon>Eukaryota</taxon>
        <taxon>Fungi</taxon>
        <taxon>Dikarya</taxon>
        <taxon>Ascomycota</taxon>
        <taxon>Pezizomycotina</taxon>
        <taxon>Leotiomycetes</taxon>
        <taxon>Thelebolales</taxon>
        <taxon>Thelebolaceae</taxon>
        <taxon>Pseudogymnoascus</taxon>
    </lineage>
</organism>
<dbReference type="InterPro" id="IPR053235">
    <property type="entry name" value="Ser_Thr_kinase"/>
</dbReference>
<sequence>MSLKRSNTRFGFLRATPDCADENRSNGTASPPASSDNDPPPNKLRKRIQEDESSQKSRRRSGESGRGRSRFRAPEAIQSQDSSPWERLQMRFNLTLHKSVIIATQKDGLFVAVRKFSDDPDIEKKRDMLSRIRNENFLKFLESFSFEGSQYAVFEHELNRGEKLPICLSHYATLVTYPTESQLAVILRQILSGLEYLASKGLEHGEVTCKNILISTEGSIRIAGQECCRRLVSNRDSIKDIRGVGYVTMELMSKVAVYTGPMNTRDPILWPLDNDASKFVQSAESAHSIDELRQPLLNRKTTKADSDDIKADVYMAEFSVFRGHKICK</sequence>
<dbReference type="GeneID" id="36287254"/>
<dbReference type="GO" id="GO:0005524">
    <property type="term" value="F:ATP binding"/>
    <property type="evidence" value="ECO:0007669"/>
    <property type="project" value="InterPro"/>
</dbReference>
<dbReference type="Proteomes" id="UP000077154">
    <property type="component" value="Unassembled WGS sequence"/>
</dbReference>
<dbReference type="PROSITE" id="PS50011">
    <property type="entry name" value="PROTEIN_KINASE_DOM"/>
    <property type="match status" value="1"/>
</dbReference>
<accession>A0A177AAR6</accession>
<feature type="compositionally biased region" description="Basic and acidic residues" evidence="1">
    <location>
        <begin position="47"/>
        <end position="66"/>
    </location>
</feature>
<protein>
    <recommendedName>
        <fullName evidence="2">Protein kinase domain-containing protein</fullName>
    </recommendedName>
</protein>
<feature type="region of interest" description="Disordered" evidence="1">
    <location>
        <begin position="1"/>
        <end position="82"/>
    </location>
</feature>
<evidence type="ECO:0000313" key="3">
    <source>
        <dbReference type="EMBL" id="OAF59238.1"/>
    </source>
</evidence>
<dbReference type="SUPFAM" id="SSF56112">
    <property type="entry name" value="Protein kinase-like (PK-like)"/>
    <property type="match status" value="1"/>
</dbReference>
<dbReference type="GO" id="GO:0005737">
    <property type="term" value="C:cytoplasm"/>
    <property type="evidence" value="ECO:0007669"/>
    <property type="project" value="TreeGrafter"/>
</dbReference>
<dbReference type="AlphaFoldDB" id="A0A177AAR6"/>
<reference evidence="3" key="1">
    <citation type="submission" date="2016-03" db="EMBL/GenBank/DDBJ databases">
        <title>Updated assembly of Pseudogymnoascus destructans, the fungus causing white-nose syndrome of bats.</title>
        <authorList>
            <person name="Palmer J.M."/>
            <person name="Drees K.P."/>
            <person name="Foster J.T."/>
            <person name="Lindner D.L."/>
        </authorList>
    </citation>
    <scope>NUCLEOTIDE SEQUENCE [LARGE SCALE GENOMIC DNA]</scope>
    <source>
        <strain evidence="3">20631-21</strain>
    </source>
</reference>
<dbReference type="OrthoDB" id="4062651at2759"/>
<evidence type="ECO:0000259" key="2">
    <source>
        <dbReference type="PROSITE" id="PS50011"/>
    </source>
</evidence>
<dbReference type="GO" id="GO:0004674">
    <property type="term" value="F:protein serine/threonine kinase activity"/>
    <property type="evidence" value="ECO:0007669"/>
    <property type="project" value="TreeGrafter"/>
</dbReference>
<proteinExistence type="predicted"/>